<keyword evidence="3" id="KW-1185">Reference proteome</keyword>
<gene>
    <name evidence="2" type="ordered locus">MycrhN_0454</name>
</gene>
<organism evidence="2 3">
    <name type="scientific">Mycolicibacterium rhodesiae (strain NBB3)</name>
    <name type="common">Mycobacterium rhodesiae</name>
    <dbReference type="NCBI Taxonomy" id="710685"/>
    <lineage>
        <taxon>Bacteria</taxon>
        <taxon>Bacillati</taxon>
        <taxon>Actinomycetota</taxon>
        <taxon>Actinomycetes</taxon>
        <taxon>Mycobacteriales</taxon>
        <taxon>Mycobacteriaceae</taxon>
        <taxon>Mycolicibacterium</taxon>
    </lineage>
</organism>
<accession>G8RL31</accession>
<dbReference type="PATRIC" id="fig|710685.3.peg.458"/>
<evidence type="ECO:0000256" key="1">
    <source>
        <dbReference type="SAM" id="MobiDB-lite"/>
    </source>
</evidence>
<dbReference type="EMBL" id="CP003169">
    <property type="protein sequence ID" value="AEV71093.1"/>
    <property type="molecule type" value="Genomic_DNA"/>
</dbReference>
<feature type="region of interest" description="Disordered" evidence="1">
    <location>
        <begin position="1"/>
        <end position="23"/>
    </location>
</feature>
<proteinExistence type="predicted"/>
<dbReference type="HOGENOM" id="CLU_3186096_0_0_11"/>
<dbReference type="STRING" id="710685.MycrhN_0454"/>
<dbReference type="RefSeq" id="WP_014208913.1">
    <property type="nucleotide sequence ID" value="NC_016604.1"/>
</dbReference>
<dbReference type="AlphaFoldDB" id="G8RL31"/>
<evidence type="ECO:0000313" key="3">
    <source>
        <dbReference type="Proteomes" id="UP000005442"/>
    </source>
</evidence>
<reference evidence="2 3" key="1">
    <citation type="submission" date="2011-12" db="EMBL/GenBank/DDBJ databases">
        <title>Complete sequence of Mycobacterium rhodesiae NBB3.</title>
        <authorList>
            <consortium name="US DOE Joint Genome Institute"/>
            <person name="Lucas S."/>
            <person name="Han J."/>
            <person name="Lapidus A."/>
            <person name="Cheng J.-F."/>
            <person name="Goodwin L."/>
            <person name="Pitluck S."/>
            <person name="Peters L."/>
            <person name="Mikhailova N."/>
            <person name="Gu W."/>
            <person name="Detter J.C."/>
            <person name="Han C."/>
            <person name="Tapia R."/>
            <person name="Land M."/>
            <person name="Hauser L."/>
            <person name="Kyrpides N."/>
            <person name="Ivanova N."/>
            <person name="Pagani I."/>
            <person name="Mattes T."/>
            <person name="Holmes A."/>
            <person name="Rutledge P."/>
            <person name="Paulsen I."/>
            <person name="Coleman N."/>
            <person name="Woyke T."/>
        </authorList>
    </citation>
    <scope>NUCLEOTIDE SEQUENCE [LARGE SCALE GENOMIC DNA]</scope>
    <source>
        <strain evidence="2 3">NBB3</strain>
    </source>
</reference>
<sequence length="46" mass="5156">MREPDGVISYPGHTGEMTQRPRDEMRDYVAACCSRPRESGDIAARS</sequence>
<dbReference type="Proteomes" id="UP000005442">
    <property type="component" value="Chromosome"/>
</dbReference>
<dbReference type="KEGG" id="mrh:MycrhN_0454"/>
<evidence type="ECO:0000313" key="2">
    <source>
        <dbReference type="EMBL" id="AEV71093.1"/>
    </source>
</evidence>
<name>G8RL31_MYCRN</name>
<protein>
    <submittedName>
        <fullName evidence="2">Uncharacterized protein</fullName>
    </submittedName>
</protein>